<dbReference type="GO" id="GO:0015280">
    <property type="term" value="F:ligand-gated sodium channel activity"/>
    <property type="evidence" value="ECO:0007669"/>
    <property type="project" value="TreeGrafter"/>
</dbReference>
<gene>
    <name evidence="14" type="primary">LOC118269266</name>
</gene>
<protein>
    <submittedName>
        <fullName evidence="14">Degenerin-like protein asic-1</fullName>
    </submittedName>
</protein>
<keyword evidence="8 12" id="KW-0406">Ion transport</keyword>
<evidence type="ECO:0000256" key="8">
    <source>
        <dbReference type="ARBA" id="ARBA00023065"/>
    </source>
</evidence>
<dbReference type="Proteomes" id="UP000829999">
    <property type="component" value="Chromosome 2"/>
</dbReference>
<keyword evidence="3 12" id="KW-0813">Transport</keyword>
<dbReference type="CTD" id="35006"/>
<evidence type="ECO:0000256" key="12">
    <source>
        <dbReference type="RuleBase" id="RU000679"/>
    </source>
</evidence>
<evidence type="ECO:0000313" key="14">
    <source>
        <dbReference type="RefSeq" id="XP_035440179.2"/>
    </source>
</evidence>
<evidence type="ECO:0000256" key="9">
    <source>
        <dbReference type="ARBA" id="ARBA00023136"/>
    </source>
</evidence>
<dbReference type="PANTHER" id="PTHR11690">
    <property type="entry name" value="AMILORIDE-SENSITIVE SODIUM CHANNEL-RELATED"/>
    <property type="match status" value="1"/>
</dbReference>
<evidence type="ECO:0000313" key="13">
    <source>
        <dbReference type="Proteomes" id="UP000829999"/>
    </source>
</evidence>
<organism evidence="13 14">
    <name type="scientific">Spodoptera frugiperda</name>
    <name type="common">Fall armyworm</name>
    <dbReference type="NCBI Taxonomy" id="7108"/>
    <lineage>
        <taxon>Eukaryota</taxon>
        <taxon>Metazoa</taxon>
        <taxon>Ecdysozoa</taxon>
        <taxon>Arthropoda</taxon>
        <taxon>Hexapoda</taxon>
        <taxon>Insecta</taxon>
        <taxon>Pterygota</taxon>
        <taxon>Neoptera</taxon>
        <taxon>Endopterygota</taxon>
        <taxon>Lepidoptera</taxon>
        <taxon>Glossata</taxon>
        <taxon>Ditrysia</taxon>
        <taxon>Noctuoidea</taxon>
        <taxon>Noctuidae</taxon>
        <taxon>Amphipyrinae</taxon>
        <taxon>Spodoptera</taxon>
    </lineage>
</organism>
<dbReference type="GeneID" id="118269266"/>
<proteinExistence type="inferred from homology"/>
<accession>A0A9R0EK02</accession>
<dbReference type="Gene3D" id="1.10.287.770">
    <property type="entry name" value="YojJ-like"/>
    <property type="match status" value="1"/>
</dbReference>
<keyword evidence="4 12" id="KW-0894">Sodium channel</keyword>
<comment type="similarity">
    <text evidence="2 12">Belongs to the amiloride-sensitive sodium channel (TC 1.A.6) family.</text>
</comment>
<comment type="subcellular location">
    <subcellularLocation>
        <location evidence="1">Membrane</location>
        <topology evidence="1">Multi-pass membrane protein</topology>
    </subcellularLocation>
</comment>
<evidence type="ECO:0000256" key="6">
    <source>
        <dbReference type="ARBA" id="ARBA00022989"/>
    </source>
</evidence>
<keyword evidence="7" id="KW-0915">Sodium</keyword>
<evidence type="ECO:0000256" key="4">
    <source>
        <dbReference type="ARBA" id="ARBA00022461"/>
    </source>
</evidence>
<dbReference type="InterPro" id="IPR001873">
    <property type="entry name" value="ENaC"/>
</dbReference>
<evidence type="ECO:0000256" key="5">
    <source>
        <dbReference type="ARBA" id="ARBA00022692"/>
    </source>
</evidence>
<name>A0A9R0EK02_SPOFR</name>
<keyword evidence="13" id="KW-1185">Reference proteome</keyword>
<keyword evidence="10 12" id="KW-0739">Sodium transport</keyword>
<keyword evidence="6" id="KW-1133">Transmembrane helix</keyword>
<evidence type="ECO:0000256" key="1">
    <source>
        <dbReference type="ARBA" id="ARBA00004141"/>
    </source>
</evidence>
<dbReference type="RefSeq" id="XP_035440179.2">
    <property type="nucleotide sequence ID" value="XM_035584286.2"/>
</dbReference>
<keyword evidence="5 12" id="KW-0812">Transmembrane</keyword>
<evidence type="ECO:0000256" key="2">
    <source>
        <dbReference type="ARBA" id="ARBA00007193"/>
    </source>
</evidence>
<dbReference type="GO" id="GO:0005886">
    <property type="term" value="C:plasma membrane"/>
    <property type="evidence" value="ECO:0007669"/>
    <property type="project" value="TreeGrafter"/>
</dbReference>
<dbReference type="OrthoDB" id="7939651at2759"/>
<dbReference type="Pfam" id="PF00858">
    <property type="entry name" value="ASC"/>
    <property type="match status" value="1"/>
</dbReference>
<reference evidence="14" key="1">
    <citation type="submission" date="2025-08" db="UniProtKB">
        <authorList>
            <consortium name="RefSeq"/>
        </authorList>
    </citation>
    <scope>IDENTIFICATION</scope>
    <source>
        <tissue evidence="14">Whole larval tissue</tissue>
    </source>
</reference>
<evidence type="ECO:0000256" key="11">
    <source>
        <dbReference type="ARBA" id="ARBA00023303"/>
    </source>
</evidence>
<evidence type="ECO:0000256" key="3">
    <source>
        <dbReference type="ARBA" id="ARBA00022448"/>
    </source>
</evidence>
<dbReference type="PRINTS" id="PR01078">
    <property type="entry name" value="AMINACHANNEL"/>
</dbReference>
<keyword evidence="11 12" id="KW-0407">Ion channel</keyword>
<dbReference type="PANTHER" id="PTHR11690:SF248">
    <property type="entry name" value="PICKPOCKET 17, ISOFORM A"/>
    <property type="match status" value="1"/>
</dbReference>
<evidence type="ECO:0000256" key="10">
    <source>
        <dbReference type="ARBA" id="ARBA00023201"/>
    </source>
</evidence>
<sequence>MSVVEEVEDPRWSIREKCFDCIRGPNLIKTIVILGCIGVVLQQIIASIQKMIDIPITTYTHFDFNKTLDYPSITLCRDPPYKYDTLDYYNLSGHPGFQEEWRKFDFENNDLDEVWDNITFNADDIFVQYGLHKLPSNVDLTPVMGFEMGRCYTMSPKSGVKHVSQAEGYSMTMRHTARDLETTVSIDPPGYRVYIHYTREPFTEVKVYNGGMVEYLYLNVGEMLRVKVTVDEYKMISRSDAPCTSRRNYSANECTTRYIWDLVTKDVGCSGPWMDSPLPRCSNFTTIRSLIIKYRDIYRDHTYSSCPRICRSLLYNGYVTDRQKHYFWDSKTKVWSTTIGAAALETHLHVNFNSMMVSVYEERYNYDWNLFVSDLGGSIGFLLGLSVIGLMQIVGKTWRYFIKPLIKCDKKSSSVSITSAATADVKTIRQDYMNTWNDKNTAVNKT</sequence>
<evidence type="ECO:0000256" key="7">
    <source>
        <dbReference type="ARBA" id="ARBA00023053"/>
    </source>
</evidence>
<dbReference type="AlphaFoldDB" id="A0A9R0EK02"/>
<keyword evidence="9" id="KW-0472">Membrane</keyword>